<dbReference type="SUPFAM" id="SSF51735">
    <property type="entry name" value="NAD(P)-binding Rossmann-fold domains"/>
    <property type="match status" value="1"/>
</dbReference>
<comment type="caution">
    <text evidence="2">The sequence shown here is derived from an EMBL/GenBank/DDBJ whole genome shotgun (WGS) entry which is preliminary data.</text>
</comment>
<protein>
    <submittedName>
        <fullName evidence="2">Glucose-6-phosphate 1-dehydrogenase</fullName>
    </submittedName>
</protein>
<reference evidence="2 3" key="1">
    <citation type="submission" date="2020-08" db="EMBL/GenBank/DDBJ databases">
        <title>Genomic Encyclopedia of Type Strains, Phase III (KMG-III): the genomes of soil and plant-associated and newly described type strains.</title>
        <authorList>
            <person name="Whitman W."/>
        </authorList>
    </citation>
    <scope>NUCLEOTIDE SEQUENCE [LARGE SCALE GENOMIC DNA]</scope>
    <source>
        <strain evidence="2 3">CECT 4462</strain>
    </source>
</reference>
<dbReference type="Pfam" id="PF00479">
    <property type="entry name" value="G6PD_N"/>
    <property type="match status" value="1"/>
</dbReference>
<dbReference type="GO" id="GO:0050661">
    <property type="term" value="F:NADP binding"/>
    <property type="evidence" value="ECO:0007669"/>
    <property type="project" value="InterPro"/>
</dbReference>
<accession>A0A839T7S5</accession>
<feature type="non-terminal residue" evidence="2">
    <location>
        <position position="49"/>
    </location>
</feature>
<evidence type="ECO:0000313" key="3">
    <source>
        <dbReference type="Proteomes" id="UP000549250"/>
    </source>
</evidence>
<dbReference type="AlphaFoldDB" id="A0A839T7S5"/>
<name>A0A839T7S5_AZOMA</name>
<dbReference type="GO" id="GO:0006006">
    <property type="term" value="P:glucose metabolic process"/>
    <property type="evidence" value="ECO:0007669"/>
    <property type="project" value="InterPro"/>
</dbReference>
<dbReference type="GO" id="GO:0016614">
    <property type="term" value="F:oxidoreductase activity, acting on CH-OH group of donors"/>
    <property type="evidence" value="ECO:0007669"/>
    <property type="project" value="InterPro"/>
</dbReference>
<feature type="domain" description="Glucose-6-phosphate dehydrogenase NAD-binding" evidence="1">
    <location>
        <begin position="13"/>
        <end position="49"/>
    </location>
</feature>
<dbReference type="Proteomes" id="UP000549250">
    <property type="component" value="Unassembled WGS sequence"/>
</dbReference>
<keyword evidence="3" id="KW-1185">Reference proteome</keyword>
<dbReference type="EMBL" id="JACHXI010000026">
    <property type="protein sequence ID" value="MBB3105149.1"/>
    <property type="molecule type" value="Genomic_DNA"/>
</dbReference>
<dbReference type="InterPro" id="IPR036291">
    <property type="entry name" value="NAD(P)-bd_dom_sf"/>
</dbReference>
<dbReference type="Gene3D" id="3.40.50.720">
    <property type="entry name" value="NAD(P)-binding Rossmann-like Domain"/>
    <property type="match status" value="1"/>
</dbReference>
<evidence type="ECO:0000259" key="1">
    <source>
        <dbReference type="Pfam" id="PF00479"/>
    </source>
</evidence>
<proteinExistence type="predicted"/>
<sequence length="49" mass="5510">MNLNPVKPSAFTLFGALGDLALRKLFPSLYQLDRANLLHPDMRILALSR</sequence>
<dbReference type="InterPro" id="IPR022674">
    <property type="entry name" value="G6P_DH_NAD-bd"/>
</dbReference>
<evidence type="ECO:0000313" key="2">
    <source>
        <dbReference type="EMBL" id="MBB3105149.1"/>
    </source>
</evidence>
<gene>
    <name evidence="2" type="ORF">FHR87_003583</name>
</gene>
<organism evidence="2 3">
    <name type="scientific">Azomonas macrocytogenes</name>
    <name type="common">Azotobacter macrocytogenes</name>
    <dbReference type="NCBI Taxonomy" id="69962"/>
    <lineage>
        <taxon>Bacteria</taxon>
        <taxon>Pseudomonadati</taxon>
        <taxon>Pseudomonadota</taxon>
        <taxon>Gammaproteobacteria</taxon>
        <taxon>Pseudomonadales</taxon>
        <taxon>Pseudomonadaceae</taxon>
        <taxon>Azomonas</taxon>
    </lineage>
</organism>